<organism evidence="1 2">
    <name type="scientific">Acidipropionibacterium virtanenii</name>
    <dbReference type="NCBI Taxonomy" id="2057246"/>
    <lineage>
        <taxon>Bacteria</taxon>
        <taxon>Bacillati</taxon>
        <taxon>Actinomycetota</taxon>
        <taxon>Actinomycetes</taxon>
        <taxon>Propionibacteriales</taxon>
        <taxon>Propionibacteriaceae</taxon>
        <taxon>Acidipropionibacterium</taxon>
    </lineage>
</organism>
<accession>A0A344UQ96</accession>
<evidence type="ECO:0000313" key="2">
    <source>
        <dbReference type="Proteomes" id="UP000251995"/>
    </source>
</evidence>
<dbReference type="Proteomes" id="UP000251995">
    <property type="component" value="Chromosome"/>
</dbReference>
<dbReference type="AlphaFoldDB" id="A0A344UQ96"/>
<proteinExistence type="predicted"/>
<reference evidence="1 2" key="1">
    <citation type="submission" date="2017-12" db="EMBL/GenBank/DDBJ databases">
        <title>The whole genome sequence of the Acidipropionibacterium virtanenii sp. nov. type strain JS278.</title>
        <authorList>
            <person name="Laine P."/>
            <person name="Deptula P."/>
            <person name="Varmanen P."/>
            <person name="Auvinen P."/>
        </authorList>
    </citation>
    <scope>NUCLEOTIDE SEQUENCE [LARGE SCALE GENOMIC DNA]</scope>
    <source>
        <strain evidence="1 2">JS278</strain>
    </source>
</reference>
<gene>
    <name evidence="1" type="ORF">JS278_00247</name>
</gene>
<protein>
    <submittedName>
        <fullName evidence="1">Uncharacterized protein</fullName>
    </submittedName>
</protein>
<dbReference type="KEGG" id="acij:JS278_00247"/>
<keyword evidence="2" id="KW-1185">Reference proteome</keyword>
<evidence type="ECO:0000313" key="1">
    <source>
        <dbReference type="EMBL" id="AXE37444.1"/>
    </source>
</evidence>
<dbReference type="EMBL" id="CP025198">
    <property type="protein sequence ID" value="AXE37444.1"/>
    <property type="molecule type" value="Genomic_DNA"/>
</dbReference>
<sequence>MTLPTPEDPARAPIWENYATAQTSQASLGLYPDHAYAVGVEVNGRHLRLRFQLSRLTEEDEEDMRDIVSELEALVAQEIYVDYSYELTDRPRLDLHDGVSWIYATKAK</sequence>
<name>A0A344UQ96_9ACTN</name>